<proteinExistence type="predicted"/>
<sequence length="261" mass="29307">MQLIRRYLLNNRIVLTANLAGEVTRYRSVYQRNVNVYRNIDNVLQFEVKNADEKAVSILNTYTPKFKMWDENSTLVVEKDGTVIETSTPNKVGQFTVNVSENDLLNLKSQYLRYSIYLYNTSTTENVLTYPNTHFASQGTVFLDTKEFPGPKDSHSVVTFVQAQNDPAIWNSSTVNAEPTINGNSALHTVAYYTTDAEGTLTVQGTLDNQVGAGTNWTDINVTNLVAADTLQYVNFNGVFSHLRFSHEITAGTIDKILVRN</sequence>
<name>A0A381VV04_9ZZZZ</name>
<accession>A0A381VV04</accession>
<reference evidence="1" key="1">
    <citation type="submission" date="2018-05" db="EMBL/GenBank/DDBJ databases">
        <authorList>
            <person name="Lanie J.A."/>
            <person name="Ng W.-L."/>
            <person name="Kazmierczak K.M."/>
            <person name="Andrzejewski T.M."/>
            <person name="Davidsen T.M."/>
            <person name="Wayne K.J."/>
            <person name="Tettelin H."/>
            <person name="Glass J.I."/>
            <person name="Rusch D."/>
            <person name="Podicherti R."/>
            <person name="Tsui H.-C.T."/>
            <person name="Winkler M.E."/>
        </authorList>
    </citation>
    <scope>NUCLEOTIDE SEQUENCE</scope>
</reference>
<dbReference type="EMBL" id="UINC01009739">
    <property type="protein sequence ID" value="SVA43608.1"/>
    <property type="molecule type" value="Genomic_DNA"/>
</dbReference>
<evidence type="ECO:0000313" key="1">
    <source>
        <dbReference type="EMBL" id="SVA43608.1"/>
    </source>
</evidence>
<dbReference type="AlphaFoldDB" id="A0A381VV04"/>
<protein>
    <submittedName>
        <fullName evidence="1">Uncharacterized protein</fullName>
    </submittedName>
</protein>
<gene>
    <name evidence="1" type="ORF">METZ01_LOCUS96462</name>
</gene>
<organism evidence="1">
    <name type="scientific">marine metagenome</name>
    <dbReference type="NCBI Taxonomy" id="408172"/>
    <lineage>
        <taxon>unclassified sequences</taxon>
        <taxon>metagenomes</taxon>
        <taxon>ecological metagenomes</taxon>
    </lineage>
</organism>